<keyword evidence="2" id="KW-1185">Reference proteome</keyword>
<comment type="caution">
    <text evidence="1">The sequence shown here is derived from an EMBL/GenBank/DDBJ whole genome shotgun (WGS) entry which is preliminary data.</text>
</comment>
<name>A0ABR7JRX2_9FIRM</name>
<sequence>MDTVLKLIMTFKSKGDKTVNLTVDDPKDSLTESEIIDAMNLIIEKNIFSPDNVDLKEVVKAKVVQTDTTEFDLKL</sequence>
<evidence type="ECO:0000313" key="1">
    <source>
        <dbReference type="EMBL" id="MBC5997667.1"/>
    </source>
</evidence>
<dbReference type="RefSeq" id="WP_153972381.1">
    <property type="nucleotide sequence ID" value="NZ_JACRWE010000006.1"/>
</dbReference>
<evidence type="ECO:0000313" key="2">
    <source>
        <dbReference type="Proteomes" id="UP000609849"/>
    </source>
</evidence>
<dbReference type="Pfam" id="PF11148">
    <property type="entry name" value="DUF2922"/>
    <property type="match status" value="1"/>
</dbReference>
<accession>A0ABR7JRX2</accession>
<dbReference type="EMBL" id="JACRWE010000006">
    <property type="protein sequence ID" value="MBC5997667.1"/>
    <property type="molecule type" value="Genomic_DNA"/>
</dbReference>
<organism evidence="1 2">
    <name type="scientific">Romboutsia faecis</name>
    <dbReference type="NCBI Taxonomy" id="2764597"/>
    <lineage>
        <taxon>Bacteria</taxon>
        <taxon>Bacillati</taxon>
        <taxon>Bacillota</taxon>
        <taxon>Clostridia</taxon>
        <taxon>Peptostreptococcales</taxon>
        <taxon>Peptostreptococcaceae</taxon>
        <taxon>Romboutsia</taxon>
    </lineage>
</organism>
<protein>
    <submittedName>
        <fullName evidence="1">DUF2922 domain-containing protein</fullName>
    </submittedName>
</protein>
<reference evidence="1 2" key="1">
    <citation type="submission" date="2020-08" db="EMBL/GenBank/DDBJ databases">
        <authorList>
            <person name="Liu C."/>
            <person name="Sun Q."/>
        </authorList>
    </citation>
    <scope>NUCLEOTIDE SEQUENCE [LARGE SCALE GENOMIC DNA]</scope>
    <source>
        <strain evidence="1 2">NSJ-18</strain>
    </source>
</reference>
<dbReference type="InterPro" id="IPR021321">
    <property type="entry name" value="DUF2922"/>
</dbReference>
<proteinExistence type="predicted"/>
<dbReference type="Proteomes" id="UP000609849">
    <property type="component" value="Unassembled WGS sequence"/>
</dbReference>
<gene>
    <name evidence="1" type="ORF">H8923_12910</name>
</gene>